<dbReference type="GO" id="GO:0051082">
    <property type="term" value="F:unfolded protein binding"/>
    <property type="evidence" value="ECO:0007669"/>
    <property type="project" value="TreeGrafter"/>
</dbReference>
<protein>
    <recommendedName>
        <fullName evidence="3">CS domain-containing protein</fullName>
    </recommendedName>
</protein>
<gene>
    <name evidence="4" type="ORF">FSP39_008118</name>
</gene>
<dbReference type="PROSITE" id="PS51203">
    <property type="entry name" value="CS"/>
    <property type="match status" value="1"/>
</dbReference>
<name>A0AA88XX28_PINIB</name>
<dbReference type="SUPFAM" id="SSF49764">
    <property type="entry name" value="HSP20-like chaperones"/>
    <property type="match status" value="1"/>
</dbReference>
<feature type="region of interest" description="Disordered" evidence="2">
    <location>
        <begin position="349"/>
        <end position="380"/>
    </location>
</feature>
<evidence type="ECO:0000256" key="2">
    <source>
        <dbReference type="SAM" id="MobiDB-lite"/>
    </source>
</evidence>
<dbReference type="InterPro" id="IPR008978">
    <property type="entry name" value="HSP20-like_chaperone"/>
</dbReference>
<accession>A0AA88XX28</accession>
<dbReference type="Gene3D" id="2.60.40.790">
    <property type="match status" value="1"/>
</dbReference>
<sequence>MSQFFEQYDSALLGILQNEGNVGGFLDAILGFLYRRTDFYKILTSPDGKMGFPPGAALKILVSAYKKYEDFAKKEEDIRNKKQRRQLSDGTIPPPAIETVEVTTEPSHHTSQTQVNDSNTDRTSKAGVTENSSVTGTVTASDSSVTKTVTAGDNVETSVQSERGGSKVDDDDNPELTRLQQQYQANPESYNGAIRDNYAWSQSITDVDVYAQVPKYITKGKEVKVTIERKHLTVSHKTDTGGWKEVINEDLTWDINKEESMWSLVPSQHVHINLEKKQERWWEGLLISEPKISVRKIDASRPMSDLDNESQAKIEEMMYNDHQKKLGLPTSEEKKMHNLLKDAWDAEGSPFKGQPFDPSKLSMNNGVLTVNPDQMPKEGS</sequence>
<evidence type="ECO:0000259" key="3">
    <source>
        <dbReference type="PROSITE" id="PS51203"/>
    </source>
</evidence>
<dbReference type="InterPro" id="IPR025934">
    <property type="entry name" value="NudC_N_dom"/>
</dbReference>
<evidence type="ECO:0000313" key="5">
    <source>
        <dbReference type="Proteomes" id="UP001186944"/>
    </source>
</evidence>
<feature type="compositionally biased region" description="Polar residues" evidence="2">
    <location>
        <begin position="129"/>
        <end position="163"/>
    </location>
</feature>
<evidence type="ECO:0000313" key="4">
    <source>
        <dbReference type="EMBL" id="KAK3089970.1"/>
    </source>
</evidence>
<dbReference type="GO" id="GO:0005737">
    <property type="term" value="C:cytoplasm"/>
    <property type="evidence" value="ECO:0007669"/>
    <property type="project" value="TreeGrafter"/>
</dbReference>
<feature type="compositionally biased region" description="Polar residues" evidence="2">
    <location>
        <begin position="361"/>
        <end position="372"/>
    </location>
</feature>
<reference evidence="4" key="1">
    <citation type="submission" date="2019-08" db="EMBL/GenBank/DDBJ databases">
        <title>The improved chromosome-level genome for the pearl oyster Pinctada fucata martensii using PacBio sequencing and Hi-C.</title>
        <authorList>
            <person name="Zheng Z."/>
        </authorList>
    </citation>
    <scope>NUCLEOTIDE SEQUENCE</scope>
    <source>
        <strain evidence="4">ZZ-2019</strain>
        <tissue evidence="4">Adductor muscle</tissue>
    </source>
</reference>
<feature type="region of interest" description="Disordered" evidence="2">
    <location>
        <begin position="76"/>
        <end position="175"/>
    </location>
</feature>
<dbReference type="Proteomes" id="UP001186944">
    <property type="component" value="Unassembled WGS sequence"/>
</dbReference>
<dbReference type="Pfam" id="PF04969">
    <property type="entry name" value="CS"/>
    <property type="match status" value="1"/>
</dbReference>
<dbReference type="AlphaFoldDB" id="A0AA88XX28"/>
<dbReference type="InterPro" id="IPR007052">
    <property type="entry name" value="CS_dom"/>
</dbReference>
<feature type="compositionally biased region" description="Polar residues" evidence="2">
    <location>
        <begin position="101"/>
        <end position="118"/>
    </location>
</feature>
<organism evidence="4 5">
    <name type="scientific">Pinctada imbricata</name>
    <name type="common">Atlantic pearl-oyster</name>
    <name type="synonym">Pinctada martensii</name>
    <dbReference type="NCBI Taxonomy" id="66713"/>
    <lineage>
        <taxon>Eukaryota</taxon>
        <taxon>Metazoa</taxon>
        <taxon>Spiralia</taxon>
        <taxon>Lophotrochozoa</taxon>
        <taxon>Mollusca</taxon>
        <taxon>Bivalvia</taxon>
        <taxon>Autobranchia</taxon>
        <taxon>Pteriomorphia</taxon>
        <taxon>Pterioida</taxon>
        <taxon>Pterioidea</taxon>
        <taxon>Pteriidae</taxon>
        <taxon>Pinctada</taxon>
    </lineage>
</organism>
<keyword evidence="1" id="KW-0597">Phosphoprotein</keyword>
<dbReference type="PANTHER" id="PTHR12356:SF19">
    <property type="entry name" value="NUDC DOMAIN-CONTAINING PROTEIN 3"/>
    <property type="match status" value="1"/>
</dbReference>
<dbReference type="GO" id="GO:0006457">
    <property type="term" value="P:protein folding"/>
    <property type="evidence" value="ECO:0007669"/>
    <property type="project" value="TreeGrafter"/>
</dbReference>
<proteinExistence type="predicted"/>
<feature type="domain" description="CS" evidence="3">
    <location>
        <begin position="193"/>
        <end position="286"/>
    </location>
</feature>
<dbReference type="EMBL" id="VSWD01000010">
    <property type="protein sequence ID" value="KAK3089970.1"/>
    <property type="molecule type" value="Genomic_DNA"/>
</dbReference>
<evidence type="ECO:0000256" key="1">
    <source>
        <dbReference type="ARBA" id="ARBA00022553"/>
    </source>
</evidence>
<dbReference type="PANTHER" id="PTHR12356">
    <property type="entry name" value="NUCLEAR MOVEMENT PROTEIN NUDC"/>
    <property type="match status" value="1"/>
</dbReference>
<keyword evidence="5" id="KW-1185">Reference proteome</keyword>
<dbReference type="Pfam" id="PF14050">
    <property type="entry name" value="Nudc_N"/>
    <property type="match status" value="1"/>
</dbReference>
<dbReference type="InterPro" id="IPR037898">
    <property type="entry name" value="NudC_fam"/>
</dbReference>
<comment type="caution">
    <text evidence="4">The sequence shown here is derived from an EMBL/GenBank/DDBJ whole genome shotgun (WGS) entry which is preliminary data.</text>
</comment>